<name>A0A1Y2DD87_9PEZI</name>
<evidence type="ECO:0000313" key="3">
    <source>
        <dbReference type="Proteomes" id="UP000193689"/>
    </source>
</evidence>
<dbReference type="AlphaFoldDB" id="A0A1Y2DD87"/>
<organism evidence="2 3">
    <name type="scientific">Pseudomassariella vexata</name>
    <dbReference type="NCBI Taxonomy" id="1141098"/>
    <lineage>
        <taxon>Eukaryota</taxon>
        <taxon>Fungi</taxon>
        <taxon>Dikarya</taxon>
        <taxon>Ascomycota</taxon>
        <taxon>Pezizomycotina</taxon>
        <taxon>Sordariomycetes</taxon>
        <taxon>Xylariomycetidae</taxon>
        <taxon>Amphisphaeriales</taxon>
        <taxon>Pseudomassariaceae</taxon>
        <taxon>Pseudomassariella</taxon>
    </lineage>
</organism>
<accession>A0A1Y2DD87</accession>
<sequence>MVHFSMHNGSHCHAVPHILPSRREEHIPTPRLPNLKFSEANPPLPTGRCPLHIHLPGRGWRPFLLD</sequence>
<proteinExistence type="predicted"/>
<evidence type="ECO:0000313" key="2">
    <source>
        <dbReference type="EMBL" id="ORY57230.1"/>
    </source>
</evidence>
<reference evidence="2 3" key="1">
    <citation type="submission" date="2016-07" db="EMBL/GenBank/DDBJ databases">
        <title>Pervasive Adenine N6-methylation of Active Genes in Fungi.</title>
        <authorList>
            <consortium name="DOE Joint Genome Institute"/>
            <person name="Mondo S.J."/>
            <person name="Dannebaum R.O."/>
            <person name="Kuo R.C."/>
            <person name="Labutti K."/>
            <person name="Haridas S."/>
            <person name="Kuo A."/>
            <person name="Salamov A."/>
            <person name="Ahrendt S.R."/>
            <person name="Lipzen A."/>
            <person name="Sullivan W."/>
            <person name="Andreopoulos W.B."/>
            <person name="Clum A."/>
            <person name="Lindquist E."/>
            <person name="Daum C."/>
            <person name="Ramamoorthy G.K."/>
            <person name="Gryganskyi A."/>
            <person name="Culley D."/>
            <person name="Magnuson J.K."/>
            <person name="James T.Y."/>
            <person name="O'Malley M.A."/>
            <person name="Stajich J.E."/>
            <person name="Spatafora J.W."/>
            <person name="Visel A."/>
            <person name="Grigoriev I.V."/>
        </authorList>
    </citation>
    <scope>NUCLEOTIDE SEQUENCE [LARGE SCALE GENOMIC DNA]</scope>
    <source>
        <strain evidence="2 3">CBS 129021</strain>
    </source>
</reference>
<feature type="region of interest" description="Disordered" evidence="1">
    <location>
        <begin position="15"/>
        <end position="40"/>
    </location>
</feature>
<dbReference type="RefSeq" id="XP_040710582.1">
    <property type="nucleotide sequence ID" value="XM_040853363.1"/>
</dbReference>
<dbReference type="InParanoid" id="A0A1Y2DD87"/>
<protein>
    <submittedName>
        <fullName evidence="2">Uncharacterized protein</fullName>
    </submittedName>
</protein>
<dbReference type="EMBL" id="MCFJ01000020">
    <property type="protein sequence ID" value="ORY57230.1"/>
    <property type="molecule type" value="Genomic_DNA"/>
</dbReference>
<keyword evidence="3" id="KW-1185">Reference proteome</keyword>
<dbReference type="Proteomes" id="UP000193689">
    <property type="component" value="Unassembled WGS sequence"/>
</dbReference>
<evidence type="ECO:0000256" key="1">
    <source>
        <dbReference type="SAM" id="MobiDB-lite"/>
    </source>
</evidence>
<comment type="caution">
    <text evidence="2">The sequence shown here is derived from an EMBL/GenBank/DDBJ whole genome shotgun (WGS) entry which is preliminary data.</text>
</comment>
<dbReference type="GeneID" id="63769575"/>
<gene>
    <name evidence="2" type="ORF">BCR38DRAFT_109822</name>
</gene>